<dbReference type="GO" id="GO:0006281">
    <property type="term" value="P:DNA repair"/>
    <property type="evidence" value="ECO:0007669"/>
    <property type="project" value="InterPro"/>
</dbReference>
<dbReference type="Gene3D" id="3.30.420.340">
    <property type="entry name" value="UvrC, RNAse H endonuclease domain"/>
    <property type="match status" value="1"/>
</dbReference>
<dbReference type="InterPro" id="IPR038476">
    <property type="entry name" value="UvrC_RNase_H_dom_sf"/>
</dbReference>
<protein>
    <recommendedName>
        <fullName evidence="1">UvrC family homology region profile domain-containing protein</fullName>
    </recommendedName>
</protein>
<dbReference type="GO" id="GO:0009381">
    <property type="term" value="F:excinuclease ABC activity"/>
    <property type="evidence" value="ECO:0007669"/>
    <property type="project" value="InterPro"/>
</dbReference>
<dbReference type="InterPro" id="IPR003583">
    <property type="entry name" value="Hlx-hairpin-Hlx_DNA-bd_motif"/>
</dbReference>
<dbReference type="PANTHER" id="PTHR30562">
    <property type="entry name" value="UVRC/OXIDOREDUCTASE"/>
    <property type="match status" value="1"/>
</dbReference>
<dbReference type="Gene3D" id="1.10.150.20">
    <property type="entry name" value="5' to 3' exonuclease, C-terminal subdomain"/>
    <property type="match status" value="1"/>
</dbReference>
<dbReference type="GO" id="GO:0003677">
    <property type="term" value="F:DNA binding"/>
    <property type="evidence" value="ECO:0007669"/>
    <property type="project" value="InterPro"/>
</dbReference>
<dbReference type="Pfam" id="PF08459">
    <property type="entry name" value="UvrC_RNaseH_dom"/>
    <property type="match status" value="1"/>
</dbReference>
<dbReference type="PROSITE" id="PS50165">
    <property type="entry name" value="UVRC"/>
    <property type="match status" value="1"/>
</dbReference>
<dbReference type="Pfam" id="PF14520">
    <property type="entry name" value="HHH_5"/>
    <property type="match status" value="1"/>
</dbReference>
<dbReference type="EMBL" id="DTHG01000031">
    <property type="protein sequence ID" value="HGW91424.1"/>
    <property type="molecule type" value="Genomic_DNA"/>
</dbReference>
<evidence type="ECO:0000313" key="2">
    <source>
        <dbReference type="EMBL" id="HGW91424.1"/>
    </source>
</evidence>
<name>A0A7C4Y9D9_UNCW3</name>
<reference evidence="2" key="1">
    <citation type="journal article" date="2020" name="mSystems">
        <title>Genome- and Community-Level Interaction Insights into Carbon Utilization and Element Cycling Functions of Hydrothermarchaeota in Hydrothermal Sediment.</title>
        <authorList>
            <person name="Zhou Z."/>
            <person name="Liu Y."/>
            <person name="Xu W."/>
            <person name="Pan J."/>
            <person name="Luo Z.H."/>
            <person name="Li M."/>
        </authorList>
    </citation>
    <scope>NUCLEOTIDE SEQUENCE [LARGE SCALE GENOMIC DNA]</scope>
    <source>
        <strain evidence="2">SpSt-780</strain>
    </source>
</reference>
<dbReference type="InterPro" id="IPR001162">
    <property type="entry name" value="UvrC_RNase_H_dom"/>
</dbReference>
<gene>
    <name evidence="2" type="ORF">ENV67_02650</name>
</gene>
<organism evidence="2">
    <name type="scientific">candidate division WOR-3 bacterium</name>
    <dbReference type="NCBI Taxonomy" id="2052148"/>
    <lineage>
        <taxon>Bacteria</taxon>
        <taxon>Bacteria division WOR-3</taxon>
    </lineage>
</organism>
<evidence type="ECO:0000259" key="1">
    <source>
        <dbReference type="PROSITE" id="PS50165"/>
    </source>
</evidence>
<proteinExistence type="predicted"/>
<dbReference type="InterPro" id="IPR010994">
    <property type="entry name" value="RuvA_2-like"/>
</dbReference>
<dbReference type="AlphaFoldDB" id="A0A7C4Y9D9"/>
<accession>A0A7C4Y9D9</accession>
<dbReference type="InterPro" id="IPR050066">
    <property type="entry name" value="UvrABC_protein_C"/>
</dbReference>
<dbReference type="PANTHER" id="PTHR30562:SF1">
    <property type="entry name" value="UVRABC SYSTEM PROTEIN C"/>
    <property type="match status" value="1"/>
</dbReference>
<dbReference type="SUPFAM" id="SSF47781">
    <property type="entry name" value="RuvA domain 2-like"/>
    <property type="match status" value="1"/>
</dbReference>
<dbReference type="SMART" id="SM00278">
    <property type="entry name" value="HhH1"/>
    <property type="match status" value="2"/>
</dbReference>
<feature type="domain" description="UvrC family homology region profile" evidence="1">
    <location>
        <begin position="5"/>
        <end position="165"/>
    </location>
</feature>
<sequence>MMNRPKKIYTDIIPDGKNEIKEAIDIDILLPESNVVEKMILLAKQNAEVEASSIKVKKAIPQSIFELQKLLGLIRPPIRIEGFDISNLFGEDAVGSCVVFEFGRPKKSEYRRFRIKTIEGINDFGMMKEVLIRRMRRIIEEGKKLPDLLIIDGGKAHLNVALDVLRSFKIEKDMYALGIAKRFEELHLPDGRIVSLPPASPALKLIKSIRDEAHRFAIQYHRKLSSKKIKSSILDQIKGIGEVRKGELLRYFGSEKKIEEATIDELMKVEGITEKIARKIFEHFRKEKQNE</sequence>
<dbReference type="GO" id="GO:0009380">
    <property type="term" value="C:excinuclease repair complex"/>
    <property type="evidence" value="ECO:0007669"/>
    <property type="project" value="TreeGrafter"/>
</dbReference>
<comment type="caution">
    <text evidence="2">The sequence shown here is derived from an EMBL/GenBank/DDBJ whole genome shotgun (WGS) entry which is preliminary data.</text>
</comment>